<dbReference type="Pfam" id="PF01177">
    <property type="entry name" value="Asp_Glu_race"/>
    <property type="match status" value="1"/>
</dbReference>
<reference evidence="3" key="1">
    <citation type="submission" date="2020-01" db="EMBL/GenBank/DDBJ databases">
        <authorList>
            <consortium name="DOE Joint Genome Institute"/>
            <person name="Haridas S."/>
            <person name="Albert R."/>
            <person name="Binder M."/>
            <person name="Bloem J."/>
            <person name="Labutti K."/>
            <person name="Salamov A."/>
            <person name="Andreopoulos B."/>
            <person name="Baker S.E."/>
            <person name="Barry K."/>
            <person name="Bills G."/>
            <person name="Bluhm B.H."/>
            <person name="Cannon C."/>
            <person name="Castanera R."/>
            <person name="Culley D.E."/>
            <person name="Daum C."/>
            <person name="Ezra D."/>
            <person name="Gonzalez J.B."/>
            <person name="Henrissat B."/>
            <person name="Kuo A."/>
            <person name="Liang C."/>
            <person name="Lipzen A."/>
            <person name="Lutzoni F."/>
            <person name="Magnuson J."/>
            <person name="Mondo S."/>
            <person name="Nolan M."/>
            <person name="Ohm R."/>
            <person name="Pangilinan J."/>
            <person name="Park H.-J."/>
            <person name="Ramirez L."/>
            <person name="Alfaro M."/>
            <person name="Sun H."/>
            <person name="Tritt A."/>
            <person name="Yoshinaga Y."/>
            <person name="Zwiers L.-H."/>
            <person name="Turgeon B.G."/>
            <person name="Goodwin S.B."/>
            <person name="Spatafora J.W."/>
            <person name="Crous P.W."/>
            <person name="Grigoriev I.V."/>
        </authorList>
    </citation>
    <scope>NUCLEOTIDE SEQUENCE</scope>
    <source>
        <strain evidence="3">CBS 342.82</strain>
    </source>
</reference>
<dbReference type="Gene3D" id="3.40.50.12500">
    <property type="match status" value="1"/>
</dbReference>
<accession>A0A6J3MD74</accession>
<dbReference type="PANTHER" id="PTHR28047:SF5">
    <property type="entry name" value="PROTEIN DCG1"/>
    <property type="match status" value="1"/>
</dbReference>
<dbReference type="InterPro" id="IPR052186">
    <property type="entry name" value="Hydantoin_racemase-like"/>
</dbReference>
<reference evidence="3" key="3">
    <citation type="submission" date="2025-08" db="UniProtKB">
        <authorList>
            <consortium name="RefSeq"/>
        </authorList>
    </citation>
    <scope>IDENTIFICATION</scope>
    <source>
        <strain evidence="3">CBS 342.82</strain>
    </source>
</reference>
<dbReference type="Proteomes" id="UP000504637">
    <property type="component" value="Unplaced"/>
</dbReference>
<organism evidence="3">
    <name type="scientific">Dissoconium aciculare CBS 342.82</name>
    <dbReference type="NCBI Taxonomy" id="1314786"/>
    <lineage>
        <taxon>Eukaryota</taxon>
        <taxon>Fungi</taxon>
        <taxon>Dikarya</taxon>
        <taxon>Ascomycota</taxon>
        <taxon>Pezizomycotina</taxon>
        <taxon>Dothideomycetes</taxon>
        <taxon>Dothideomycetidae</taxon>
        <taxon>Mycosphaerellales</taxon>
        <taxon>Dissoconiaceae</taxon>
        <taxon>Dissoconium</taxon>
    </lineage>
</organism>
<dbReference type="InterPro" id="IPR053714">
    <property type="entry name" value="Iso_Racemase_Enz_sf"/>
</dbReference>
<dbReference type="AlphaFoldDB" id="A0A6J3MD74"/>
<reference evidence="3" key="2">
    <citation type="submission" date="2020-04" db="EMBL/GenBank/DDBJ databases">
        <authorList>
            <consortium name="NCBI Genome Project"/>
        </authorList>
    </citation>
    <scope>NUCLEOTIDE SEQUENCE</scope>
    <source>
        <strain evidence="3">CBS 342.82</strain>
    </source>
</reference>
<dbReference type="GO" id="GO:0047661">
    <property type="term" value="F:amino-acid racemase activity"/>
    <property type="evidence" value="ECO:0007669"/>
    <property type="project" value="InterPro"/>
</dbReference>
<evidence type="ECO:0000313" key="3">
    <source>
        <dbReference type="RefSeq" id="XP_033462869.1"/>
    </source>
</evidence>
<evidence type="ECO:0008006" key="4">
    <source>
        <dbReference type="Google" id="ProtNLM"/>
    </source>
</evidence>
<dbReference type="OrthoDB" id="412018at2759"/>
<sequence>MAAPTAAGNKPKSILIINPNTTQAMTDALRPLIDSLNIKDTTFQYFTAPKGVPSINNAADAALSAQECLDPLKWEYGKHDAYLICCYSAHPLVEQTRTEQVTYAARRRRTTVPPVAGIFEASLVEALKSAPKFGIVSTGAQWEGLMNQAVFAELGEDVAMERYEGTETTGFDANELHVAPAEVVNASMKEATKRLLKRGVGAICLGCAGMVGLESVVQEACIEALGETEGRKIKIINGVVSGIRLLRGEL</sequence>
<gene>
    <name evidence="3" type="ORF">K489DRAFT_376224</name>
</gene>
<protein>
    <recommendedName>
        <fullName evidence="4">Hydantoin racemase</fullName>
    </recommendedName>
</protein>
<keyword evidence="2" id="KW-1185">Reference proteome</keyword>
<dbReference type="GeneID" id="54361670"/>
<name>A0A6J3MD74_9PEZI</name>
<evidence type="ECO:0000256" key="1">
    <source>
        <dbReference type="ARBA" id="ARBA00038414"/>
    </source>
</evidence>
<comment type="similarity">
    <text evidence="1">Belongs to the HyuE racemase family.</text>
</comment>
<dbReference type="PANTHER" id="PTHR28047">
    <property type="entry name" value="PROTEIN DCG1"/>
    <property type="match status" value="1"/>
</dbReference>
<evidence type="ECO:0000313" key="2">
    <source>
        <dbReference type="Proteomes" id="UP000504637"/>
    </source>
</evidence>
<dbReference type="InterPro" id="IPR015942">
    <property type="entry name" value="Asp/Glu/hydantoin_racemase"/>
</dbReference>
<dbReference type="RefSeq" id="XP_033462869.1">
    <property type="nucleotide sequence ID" value="XM_033603870.1"/>
</dbReference>
<proteinExistence type="inferred from homology"/>